<sequence length="497" mass="51915">MVGADISDSTLVQKTPAPPSAFGLPLEGGRQATVRAVLCTLGVLLAHFRPWQGGLVEELGILLAWQGQGFSAYTAPASIQGTLGRPLHLLPAYVSLEISQGGYAGLYGALALAALAQLLLVVWGLRPTGASSQVRWFVALALALHPWWIGGFTLRFLPAQVAIALCALWLGATVRFGAGGGRRWLVVAYFSLLAALLHYQAPAFGVLLGTAALIVVLRWPVRRAAGVAAVALAAVATSGAWALVFAPRIAATYEAAIIDAYDIAPSAAVTTAYKTVLLHSPSLLLLLVGVGLVVLSLGFSQVLTPGRAWLLLVMIAGTPGAALIFYPSSFHLASAEHVQLAVGLGGWLVLAALAVSITQRPRLALVVAATLAAAGLAGGVFGYAHWGRLALEQHSLVEAAVDMRDSLKSDQVLIAADRTGYYGSLYLFPPPHLDIAVQLHDGPGPEVILCTPADIVRQPGLATPDCAAVMDRATASFLGTEEMERGPVDFYAVQRAS</sequence>
<feature type="transmembrane region" description="Helical" evidence="1">
    <location>
        <begin position="104"/>
        <end position="125"/>
    </location>
</feature>
<organism evidence="2 3">
    <name type="scientific">Pengzhenrongella frigida</name>
    <dbReference type="NCBI Taxonomy" id="1259133"/>
    <lineage>
        <taxon>Bacteria</taxon>
        <taxon>Bacillati</taxon>
        <taxon>Actinomycetota</taxon>
        <taxon>Actinomycetes</taxon>
        <taxon>Micrococcales</taxon>
        <taxon>Pengzhenrongella</taxon>
    </lineage>
</organism>
<feature type="transmembrane region" description="Helical" evidence="1">
    <location>
        <begin position="156"/>
        <end position="174"/>
    </location>
</feature>
<evidence type="ECO:0000313" key="3">
    <source>
        <dbReference type="Proteomes" id="UP000293764"/>
    </source>
</evidence>
<dbReference type="OrthoDB" id="7059309at2"/>
<feature type="transmembrane region" description="Helical" evidence="1">
    <location>
        <begin position="363"/>
        <end position="384"/>
    </location>
</feature>
<comment type="caution">
    <text evidence="2">The sequence shown here is derived from an EMBL/GenBank/DDBJ whole genome shotgun (WGS) entry which is preliminary data.</text>
</comment>
<protein>
    <recommendedName>
        <fullName evidence="4">Glycosyltransferase RgtA/B/C/D-like domain-containing protein</fullName>
    </recommendedName>
</protein>
<name>A0A4Q5N022_9MICO</name>
<proteinExistence type="predicted"/>
<feature type="transmembrane region" description="Helical" evidence="1">
    <location>
        <begin position="225"/>
        <end position="246"/>
    </location>
</feature>
<feature type="transmembrane region" description="Helical" evidence="1">
    <location>
        <begin position="308"/>
        <end position="326"/>
    </location>
</feature>
<keyword evidence="3" id="KW-1185">Reference proteome</keyword>
<dbReference type="RefSeq" id="WP_130103820.1">
    <property type="nucleotide sequence ID" value="NZ_SDWW01000050.1"/>
</dbReference>
<reference evidence="2 3" key="1">
    <citation type="submission" date="2019-01" db="EMBL/GenBank/DDBJ databases">
        <title>Novel species of Cellulomonas.</title>
        <authorList>
            <person name="Liu Q."/>
            <person name="Xin Y.-H."/>
        </authorList>
    </citation>
    <scope>NUCLEOTIDE SEQUENCE [LARGE SCALE GENOMIC DNA]</scope>
    <source>
        <strain evidence="2 3">HLT2-17</strain>
    </source>
</reference>
<dbReference type="AlphaFoldDB" id="A0A4Q5N022"/>
<feature type="transmembrane region" description="Helical" evidence="1">
    <location>
        <begin position="186"/>
        <end position="219"/>
    </location>
</feature>
<accession>A0A4Q5N022</accession>
<gene>
    <name evidence="2" type="ORF">EUA98_16640</name>
</gene>
<feature type="transmembrane region" description="Helical" evidence="1">
    <location>
        <begin position="338"/>
        <end position="357"/>
    </location>
</feature>
<evidence type="ECO:0000256" key="1">
    <source>
        <dbReference type="SAM" id="Phobius"/>
    </source>
</evidence>
<dbReference type="EMBL" id="SDWW01000050">
    <property type="protein sequence ID" value="RYV49827.1"/>
    <property type="molecule type" value="Genomic_DNA"/>
</dbReference>
<dbReference type="Proteomes" id="UP000293764">
    <property type="component" value="Unassembled WGS sequence"/>
</dbReference>
<keyword evidence="1" id="KW-1133">Transmembrane helix</keyword>
<feature type="transmembrane region" description="Helical" evidence="1">
    <location>
        <begin position="283"/>
        <end position="302"/>
    </location>
</feature>
<evidence type="ECO:0000313" key="2">
    <source>
        <dbReference type="EMBL" id="RYV49827.1"/>
    </source>
</evidence>
<feature type="transmembrane region" description="Helical" evidence="1">
    <location>
        <begin position="134"/>
        <end position="150"/>
    </location>
</feature>
<evidence type="ECO:0008006" key="4">
    <source>
        <dbReference type="Google" id="ProtNLM"/>
    </source>
</evidence>
<keyword evidence="1" id="KW-0812">Transmembrane</keyword>
<keyword evidence="1" id="KW-0472">Membrane</keyword>